<dbReference type="Gene3D" id="1.10.760.10">
    <property type="entry name" value="Cytochrome c-like domain"/>
    <property type="match status" value="1"/>
</dbReference>
<keyword evidence="2 4" id="KW-0479">Metal-binding</keyword>
<sequence length="115" mass="12074">MKVVRYIVLGLLVLGITVLPAFAGDAKNGKKLFNDSKFAGATANKSCSSCHPDGKGIEGAAAKQKFTVMGKDAASLEDVVNLCIEMALKGKPIVKDSVEMQDVVAYIKSLGTAKK</sequence>
<keyword evidence="8" id="KW-1185">Reference proteome</keyword>
<evidence type="ECO:0000313" key="8">
    <source>
        <dbReference type="Proteomes" id="UP001196980"/>
    </source>
</evidence>
<protein>
    <recommendedName>
        <fullName evidence="6">Cytochrome c domain-containing protein</fullName>
    </recommendedName>
</protein>
<evidence type="ECO:0000313" key="7">
    <source>
        <dbReference type="EMBL" id="MBV6342547.1"/>
    </source>
</evidence>
<dbReference type="Pfam" id="PF21342">
    <property type="entry name" value="SoxA-TsdA_cyt-c"/>
    <property type="match status" value="1"/>
</dbReference>
<dbReference type="Proteomes" id="UP001196980">
    <property type="component" value="Unassembled WGS sequence"/>
</dbReference>
<evidence type="ECO:0000259" key="6">
    <source>
        <dbReference type="PROSITE" id="PS51007"/>
    </source>
</evidence>
<name>A0ABS6S1M7_9BACT</name>
<keyword evidence="3 4" id="KW-0408">Iron</keyword>
<keyword evidence="1 4" id="KW-0349">Heme</keyword>
<dbReference type="RefSeq" id="WP_218253163.1">
    <property type="nucleotide sequence ID" value="NZ_JABXWD010000278.1"/>
</dbReference>
<dbReference type="EMBL" id="JABXWD010000278">
    <property type="protein sequence ID" value="MBV6342547.1"/>
    <property type="molecule type" value="Genomic_DNA"/>
</dbReference>
<evidence type="ECO:0000256" key="2">
    <source>
        <dbReference type="ARBA" id="ARBA00022723"/>
    </source>
</evidence>
<accession>A0ABS6S1M7</accession>
<dbReference type="SUPFAM" id="SSF46626">
    <property type="entry name" value="Cytochrome c"/>
    <property type="match status" value="1"/>
</dbReference>
<feature type="signal peptide" evidence="5">
    <location>
        <begin position="1"/>
        <end position="23"/>
    </location>
</feature>
<proteinExistence type="predicted"/>
<dbReference type="InterPro" id="IPR009056">
    <property type="entry name" value="Cyt_c-like_dom"/>
</dbReference>
<evidence type="ECO:0000256" key="1">
    <source>
        <dbReference type="ARBA" id="ARBA00022617"/>
    </source>
</evidence>
<dbReference type="InterPro" id="IPR036909">
    <property type="entry name" value="Cyt_c-like_dom_sf"/>
</dbReference>
<evidence type="ECO:0000256" key="5">
    <source>
        <dbReference type="SAM" id="SignalP"/>
    </source>
</evidence>
<evidence type="ECO:0000256" key="3">
    <source>
        <dbReference type="ARBA" id="ARBA00023004"/>
    </source>
</evidence>
<reference evidence="7 8" key="1">
    <citation type="journal article" date="2020" name="J Geophys Res Biogeosci">
        <title>Magnetotaxis as an Adaptation to Enable Bacterial Shuttling of Microbial Sulfur and Sulfur Cycling Across Aquatic Oxic#Anoxic Interfaces.</title>
        <authorList>
            <person name="Li J."/>
            <person name="Liu P."/>
            <person name="Wang J."/>
            <person name="Roberts A.P."/>
            <person name="Pan Y."/>
        </authorList>
    </citation>
    <scope>NUCLEOTIDE SEQUENCE [LARGE SCALE GENOMIC DNA]</scope>
    <source>
        <strain evidence="7 8">MYR-1_YQ</strain>
    </source>
</reference>
<comment type="caution">
    <text evidence="7">The sequence shown here is derived from an EMBL/GenBank/DDBJ whole genome shotgun (WGS) entry which is preliminary data.</text>
</comment>
<dbReference type="PROSITE" id="PS51007">
    <property type="entry name" value="CYTC"/>
    <property type="match status" value="1"/>
</dbReference>
<feature type="chain" id="PRO_5045639652" description="Cytochrome c domain-containing protein" evidence="5">
    <location>
        <begin position="24"/>
        <end position="115"/>
    </location>
</feature>
<gene>
    <name evidence="7" type="ORF">HWQ67_13225</name>
</gene>
<keyword evidence="5" id="KW-0732">Signal</keyword>
<feature type="domain" description="Cytochrome c" evidence="6">
    <location>
        <begin position="24"/>
        <end position="111"/>
    </location>
</feature>
<evidence type="ECO:0000256" key="4">
    <source>
        <dbReference type="PROSITE-ProRule" id="PRU00433"/>
    </source>
</evidence>
<organism evidence="7 8">
    <name type="scientific">Candidatus Magnetobacterium casense</name>
    <dbReference type="NCBI Taxonomy" id="1455061"/>
    <lineage>
        <taxon>Bacteria</taxon>
        <taxon>Pseudomonadati</taxon>
        <taxon>Nitrospirota</taxon>
        <taxon>Thermodesulfovibrionia</taxon>
        <taxon>Thermodesulfovibrionales</taxon>
        <taxon>Candidatus Magnetobacteriaceae</taxon>
        <taxon>Candidatus Magnetobacterium</taxon>
    </lineage>
</organism>